<keyword evidence="2" id="KW-1185">Reference proteome</keyword>
<evidence type="ECO:0000313" key="2">
    <source>
        <dbReference type="Proteomes" id="UP001500326"/>
    </source>
</evidence>
<proteinExistence type="predicted"/>
<protein>
    <submittedName>
        <fullName evidence="1">Uncharacterized protein</fullName>
    </submittedName>
</protein>
<evidence type="ECO:0000313" key="1">
    <source>
        <dbReference type="EMBL" id="GAA1994811.1"/>
    </source>
</evidence>
<name>A0ABN2SYG1_9MICO</name>
<reference evidence="1 2" key="1">
    <citation type="journal article" date="2019" name="Int. J. Syst. Evol. Microbiol.">
        <title>The Global Catalogue of Microorganisms (GCM) 10K type strain sequencing project: providing services to taxonomists for standard genome sequencing and annotation.</title>
        <authorList>
            <consortium name="The Broad Institute Genomics Platform"/>
            <consortium name="The Broad Institute Genome Sequencing Center for Infectious Disease"/>
            <person name="Wu L."/>
            <person name="Ma J."/>
        </authorList>
    </citation>
    <scope>NUCLEOTIDE SEQUENCE [LARGE SCALE GENOMIC DNA]</scope>
    <source>
        <strain evidence="1 2">JCM 14902</strain>
    </source>
</reference>
<organism evidence="1 2">
    <name type="scientific">Microbacterium pumilum</name>
    <dbReference type="NCBI Taxonomy" id="344165"/>
    <lineage>
        <taxon>Bacteria</taxon>
        <taxon>Bacillati</taxon>
        <taxon>Actinomycetota</taxon>
        <taxon>Actinomycetes</taxon>
        <taxon>Micrococcales</taxon>
        <taxon>Microbacteriaceae</taxon>
        <taxon>Microbacterium</taxon>
    </lineage>
</organism>
<accession>A0ABN2SYG1</accession>
<sequence length="99" mass="10576">MLIHSGTRPYRVQAARTRCDTEGTATALCGRVDLPVACRSPHHVGGVRWHGRDVALGGATPATTLSDSGYDANRFGLRALLAGADRELDRLALFEDAES</sequence>
<dbReference type="Proteomes" id="UP001500326">
    <property type="component" value="Unassembled WGS sequence"/>
</dbReference>
<comment type="caution">
    <text evidence="1">The sequence shown here is derived from an EMBL/GenBank/DDBJ whole genome shotgun (WGS) entry which is preliminary data.</text>
</comment>
<dbReference type="EMBL" id="BAAAOH010000001">
    <property type="protein sequence ID" value="GAA1994811.1"/>
    <property type="molecule type" value="Genomic_DNA"/>
</dbReference>
<gene>
    <name evidence="1" type="ORF">GCM10009777_33290</name>
</gene>